<dbReference type="RefSeq" id="WP_148065155.1">
    <property type="nucleotide sequence ID" value="NZ_VRYZ01000006.1"/>
</dbReference>
<evidence type="ECO:0000313" key="5">
    <source>
        <dbReference type="Proteomes" id="UP000321933"/>
    </source>
</evidence>
<evidence type="ECO:0000256" key="1">
    <source>
        <dbReference type="ARBA" id="ARBA00004370"/>
    </source>
</evidence>
<comment type="subcellular location">
    <subcellularLocation>
        <location evidence="1">Membrane</location>
    </subcellularLocation>
</comment>
<dbReference type="OrthoDB" id="9132795at2"/>
<dbReference type="EMBL" id="VRYZ01000006">
    <property type="protein sequence ID" value="TXS90630.1"/>
    <property type="molecule type" value="Genomic_DNA"/>
</dbReference>
<dbReference type="GO" id="GO:0019867">
    <property type="term" value="C:outer membrane"/>
    <property type="evidence" value="ECO:0007669"/>
    <property type="project" value="InterPro"/>
</dbReference>
<keyword evidence="2" id="KW-0472">Membrane</keyword>
<dbReference type="Proteomes" id="UP000321933">
    <property type="component" value="Unassembled WGS sequence"/>
</dbReference>
<dbReference type="PANTHER" id="PTHR35603">
    <property type="match status" value="1"/>
</dbReference>
<organism evidence="4 5">
    <name type="scientific">Parahaliea aestuarii</name>
    <dbReference type="NCBI Taxonomy" id="1852021"/>
    <lineage>
        <taxon>Bacteria</taxon>
        <taxon>Pseudomonadati</taxon>
        <taxon>Pseudomonadota</taxon>
        <taxon>Gammaproteobacteria</taxon>
        <taxon>Cellvibrionales</taxon>
        <taxon>Halieaceae</taxon>
        <taxon>Parahaliea</taxon>
    </lineage>
</organism>
<gene>
    <name evidence="4" type="ORF">FVW59_14955</name>
</gene>
<feature type="domain" description="Glycine zipper 2TM" evidence="3">
    <location>
        <begin position="74"/>
        <end position="114"/>
    </location>
</feature>
<reference evidence="4 5" key="1">
    <citation type="submission" date="2019-08" db="EMBL/GenBank/DDBJ databases">
        <title>Parahaliea maris sp. nov., isolated from the surface seawater.</title>
        <authorList>
            <person name="Liu Y."/>
        </authorList>
    </citation>
    <scope>NUCLEOTIDE SEQUENCE [LARGE SCALE GENOMIC DNA]</scope>
    <source>
        <strain evidence="4 5">S2-26</strain>
    </source>
</reference>
<comment type="caution">
    <text evidence="4">The sequence shown here is derived from an EMBL/GenBank/DDBJ whole genome shotgun (WGS) entry which is preliminary data.</text>
</comment>
<dbReference type="Pfam" id="PF05433">
    <property type="entry name" value="Rick_17kDa_Anti"/>
    <property type="match status" value="1"/>
</dbReference>
<sequence length="181" mass="18564">MNKSLLTGAVLGVTVATAGGVLASFGLLPGGGGANEAEVLEVTEVRETVDNPREVCKDVAVTRQRPVKDQHQVLGTVAGAVIGGVLGNQVGGGSGKKIATAAGAAAGGYAGNKTQEQMQAGDTYTATETRCETVVDSREVISGYDVTYELDGETETIRMAYHPGDSIPVEDGKLVIDKREG</sequence>
<dbReference type="InterPro" id="IPR008816">
    <property type="entry name" value="Gly_zipper_2TM_dom"/>
</dbReference>
<evidence type="ECO:0000256" key="2">
    <source>
        <dbReference type="ARBA" id="ARBA00023136"/>
    </source>
</evidence>
<accession>A0A5C8ZSI1</accession>
<keyword evidence="5" id="KW-1185">Reference proteome</keyword>
<dbReference type="InterPro" id="IPR051407">
    <property type="entry name" value="Bact_OM_lipoprot/Surf_antigen"/>
</dbReference>
<evidence type="ECO:0000259" key="3">
    <source>
        <dbReference type="Pfam" id="PF05433"/>
    </source>
</evidence>
<proteinExistence type="predicted"/>
<dbReference type="AlphaFoldDB" id="A0A5C8ZSI1"/>
<dbReference type="PANTHER" id="PTHR35603:SF2">
    <property type="entry name" value="OUTER MEMBRANE LIPOPROTEIN"/>
    <property type="match status" value="1"/>
</dbReference>
<evidence type="ECO:0000313" key="4">
    <source>
        <dbReference type="EMBL" id="TXS90630.1"/>
    </source>
</evidence>
<name>A0A5C8ZSI1_9GAMM</name>
<dbReference type="NCBIfam" id="NF008437">
    <property type="entry name" value="PRK11280.1"/>
    <property type="match status" value="1"/>
</dbReference>
<protein>
    <submittedName>
        <fullName evidence="4">Glycine zipper 2TM domain-containing protein</fullName>
    </submittedName>
</protein>